<sequence>MKVVVNSPLKLVGLSQGAVSGVQAIVNLEFRKEHRALLKLFEDLKTRTDKTSAEAERKLKEYQKQLEESETRFEKLENESKELMQKNRQWEDELKDLKDKMMKFTEFMEAGIRATSASPPQGRLHDTGAQQNQLSPVTASPAHDLVADTQHPESSSTIASHRTGSDVPGFTQTLSTPTAEQLEPVSRSDLPFLPVVNTTLEEHNQYSGNRRKSSQLMPSLAHSNQTILPPLPLQVAASPANETTPLVLDKPLRKAASRKVWLNISQAPDQNVETYLAHAEKFIGAIKQRTDHFRFIARFIKGLLNEKDREALLKQLQKKFQSRITEDGLVEVRCGYFNLKDGLVAAGLIETRSGKRDGDDSGMKAEVNTLRQKRRKTLESETSEENDDEL</sequence>
<feature type="coiled-coil region" evidence="1">
    <location>
        <begin position="45"/>
        <end position="107"/>
    </location>
</feature>
<proteinExistence type="predicted"/>
<dbReference type="Proteomes" id="UP001152300">
    <property type="component" value="Unassembled WGS sequence"/>
</dbReference>
<keyword evidence="1" id="KW-0175">Coiled coil</keyword>
<evidence type="ECO:0000313" key="3">
    <source>
        <dbReference type="EMBL" id="KAJ8070234.1"/>
    </source>
</evidence>
<dbReference type="EMBL" id="JAPEIS010000001">
    <property type="protein sequence ID" value="KAJ8070234.1"/>
    <property type="molecule type" value="Genomic_DNA"/>
</dbReference>
<feature type="compositionally biased region" description="Acidic residues" evidence="2">
    <location>
        <begin position="381"/>
        <end position="390"/>
    </location>
</feature>
<organism evidence="3 4">
    <name type="scientific">Sclerotinia nivalis</name>
    <dbReference type="NCBI Taxonomy" id="352851"/>
    <lineage>
        <taxon>Eukaryota</taxon>
        <taxon>Fungi</taxon>
        <taxon>Dikarya</taxon>
        <taxon>Ascomycota</taxon>
        <taxon>Pezizomycotina</taxon>
        <taxon>Leotiomycetes</taxon>
        <taxon>Helotiales</taxon>
        <taxon>Sclerotiniaceae</taxon>
        <taxon>Sclerotinia</taxon>
    </lineage>
</organism>
<evidence type="ECO:0000256" key="2">
    <source>
        <dbReference type="SAM" id="MobiDB-lite"/>
    </source>
</evidence>
<feature type="region of interest" description="Disordered" evidence="2">
    <location>
        <begin position="115"/>
        <end position="139"/>
    </location>
</feature>
<feature type="region of interest" description="Disordered" evidence="2">
    <location>
        <begin position="353"/>
        <end position="390"/>
    </location>
</feature>
<dbReference type="OrthoDB" id="3530645at2759"/>
<feature type="compositionally biased region" description="Basic and acidic residues" evidence="2">
    <location>
        <begin position="353"/>
        <end position="363"/>
    </location>
</feature>
<keyword evidence="4" id="KW-1185">Reference proteome</keyword>
<name>A0A9X0DNY0_9HELO</name>
<comment type="caution">
    <text evidence="3">The sequence shown here is derived from an EMBL/GenBank/DDBJ whole genome shotgun (WGS) entry which is preliminary data.</text>
</comment>
<protein>
    <submittedName>
        <fullName evidence="3">Uncharacterized protein</fullName>
    </submittedName>
</protein>
<evidence type="ECO:0000256" key="1">
    <source>
        <dbReference type="SAM" id="Coils"/>
    </source>
</evidence>
<accession>A0A9X0DNY0</accession>
<gene>
    <name evidence="3" type="ORF">OCU04_000619</name>
</gene>
<dbReference type="AlphaFoldDB" id="A0A9X0DNY0"/>
<evidence type="ECO:0000313" key="4">
    <source>
        <dbReference type="Proteomes" id="UP001152300"/>
    </source>
</evidence>
<feature type="compositionally biased region" description="Polar residues" evidence="2">
    <location>
        <begin position="128"/>
        <end position="138"/>
    </location>
</feature>
<reference evidence="3" key="1">
    <citation type="submission" date="2022-11" db="EMBL/GenBank/DDBJ databases">
        <title>Genome Resource of Sclerotinia nivalis Strain SnTB1, a Plant Pathogen Isolated from American Ginseng.</title>
        <authorList>
            <person name="Fan S."/>
        </authorList>
    </citation>
    <scope>NUCLEOTIDE SEQUENCE</scope>
    <source>
        <strain evidence="3">SnTB1</strain>
    </source>
</reference>